<comment type="function">
    <text evidence="1">May be involved in the formation or repair of [Fe-S] clusters present in iron-sulfur proteins.</text>
</comment>
<organism evidence="3 4">
    <name type="scientific">Acidimicrobium ferrooxidans (strain DSM 10331 / JCM 15462 / NBRC 103882 / ICP)</name>
    <dbReference type="NCBI Taxonomy" id="525909"/>
    <lineage>
        <taxon>Bacteria</taxon>
        <taxon>Bacillati</taxon>
        <taxon>Actinomycetota</taxon>
        <taxon>Acidimicrobiia</taxon>
        <taxon>Acidimicrobiales</taxon>
        <taxon>Acidimicrobiaceae</taxon>
        <taxon>Acidimicrobium</taxon>
    </lineage>
</organism>
<dbReference type="Gene3D" id="2.60.300.12">
    <property type="entry name" value="HesB-like domain"/>
    <property type="match status" value="1"/>
</dbReference>
<dbReference type="GO" id="GO:0005506">
    <property type="term" value="F:iron ion binding"/>
    <property type="evidence" value="ECO:0007669"/>
    <property type="project" value="InterPro"/>
</dbReference>
<dbReference type="Gene3D" id="3.30.300.130">
    <property type="entry name" value="Fe-S cluster assembly (FSCA)"/>
    <property type="match status" value="1"/>
</dbReference>
<dbReference type="EMBL" id="CP001631">
    <property type="protein sequence ID" value="ACU54639.1"/>
    <property type="molecule type" value="Genomic_DNA"/>
</dbReference>
<protein>
    <submittedName>
        <fullName evidence="3">Nitrogen-fixing NifU domain protein</fullName>
    </submittedName>
</protein>
<name>C7M0Y1_ACIFD</name>
<keyword evidence="4" id="KW-1185">Reference proteome</keyword>
<dbReference type="STRING" id="525909.Afer_1723"/>
<dbReference type="AlphaFoldDB" id="C7M0Y1"/>
<dbReference type="InterPro" id="IPR001075">
    <property type="entry name" value="NIF_FeS_clus_asmbl_NifU_C"/>
</dbReference>
<evidence type="ECO:0000259" key="2">
    <source>
        <dbReference type="Pfam" id="PF01106"/>
    </source>
</evidence>
<dbReference type="SUPFAM" id="SSF117916">
    <property type="entry name" value="Fe-S cluster assembly (FSCA) domain-like"/>
    <property type="match status" value="1"/>
</dbReference>
<evidence type="ECO:0000313" key="3">
    <source>
        <dbReference type="EMBL" id="ACU54639.1"/>
    </source>
</evidence>
<dbReference type="GO" id="GO:0051536">
    <property type="term" value="F:iron-sulfur cluster binding"/>
    <property type="evidence" value="ECO:0007669"/>
    <property type="project" value="InterPro"/>
</dbReference>
<dbReference type="eggNOG" id="COG0694">
    <property type="taxonomic scope" value="Bacteria"/>
</dbReference>
<sequence>MGLMAVSQRAAEVVAAAIAEEQAEAPIALWIEVTGSTGDQWTYDVYLQELAMASGADAIVEVGDLVVVIPAASIEALRDATLDVGDDGDLVIENPNAPTRQSDLPEFGPEALTSDLARRVDSILQEQVNPAIAAHGGYAELVGVVDEVAYVLMGGGCQGCGLASATLTQGIAVAIRDAVPEIRDVVDVTNHAAGNNPYYQPEKK</sequence>
<dbReference type="HOGENOM" id="CLU_094569_0_0_11"/>
<dbReference type="InterPro" id="IPR035903">
    <property type="entry name" value="HesB-like_dom_sf"/>
</dbReference>
<feature type="domain" description="NIF system FeS cluster assembly NifU C-terminal" evidence="2">
    <location>
        <begin position="120"/>
        <end position="186"/>
    </location>
</feature>
<evidence type="ECO:0000256" key="1">
    <source>
        <dbReference type="ARBA" id="ARBA00049958"/>
    </source>
</evidence>
<reference evidence="3 4" key="1">
    <citation type="journal article" date="2009" name="Stand. Genomic Sci.">
        <title>Complete genome sequence of Acidimicrobium ferrooxidans type strain (ICP).</title>
        <authorList>
            <person name="Clum A."/>
            <person name="Nolan M."/>
            <person name="Lang E."/>
            <person name="Glavina Del Rio T."/>
            <person name="Tice H."/>
            <person name="Copeland A."/>
            <person name="Cheng J.F."/>
            <person name="Lucas S."/>
            <person name="Chen F."/>
            <person name="Bruce D."/>
            <person name="Goodwin L."/>
            <person name="Pitluck S."/>
            <person name="Ivanova N."/>
            <person name="Mavrommatis K."/>
            <person name="Mikhailova N."/>
            <person name="Pati A."/>
            <person name="Chen A."/>
            <person name="Palaniappan K."/>
            <person name="Goker M."/>
            <person name="Spring S."/>
            <person name="Land M."/>
            <person name="Hauser L."/>
            <person name="Chang Y.J."/>
            <person name="Jeffries C.C."/>
            <person name="Chain P."/>
            <person name="Bristow J."/>
            <person name="Eisen J.A."/>
            <person name="Markowitz V."/>
            <person name="Hugenholtz P."/>
            <person name="Kyrpides N.C."/>
            <person name="Klenk H.P."/>
            <person name="Lapidus A."/>
        </authorList>
    </citation>
    <scope>NUCLEOTIDE SEQUENCE [LARGE SCALE GENOMIC DNA]</scope>
    <source>
        <strain evidence="4">DSM 10331 / JCM 15462 / NBRC 103882 / ICP</strain>
    </source>
</reference>
<accession>C7M0Y1</accession>
<dbReference type="InterPro" id="IPR034904">
    <property type="entry name" value="FSCA_dom_sf"/>
</dbReference>
<dbReference type="KEGG" id="afo:Afer_1723"/>
<dbReference type="Proteomes" id="UP000000771">
    <property type="component" value="Chromosome"/>
</dbReference>
<dbReference type="SUPFAM" id="SSF89360">
    <property type="entry name" value="HesB-like domain"/>
    <property type="match status" value="1"/>
</dbReference>
<gene>
    <name evidence="3" type="ordered locus">Afer_1723</name>
</gene>
<proteinExistence type="predicted"/>
<dbReference type="GO" id="GO:0016226">
    <property type="term" value="P:iron-sulfur cluster assembly"/>
    <property type="evidence" value="ECO:0007669"/>
    <property type="project" value="InterPro"/>
</dbReference>
<evidence type="ECO:0000313" key="4">
    <source>
        <dbReference type="Proteomes" id="UP000000771"/>
    </source>
</evidence>
<dbReference type="Pfam" id="PF01106">
    <property type="entry name" value="NifU"/>
    <property type="match status" value="1"/>
</dbReference>